<evidence type="ECO:0000256" key="8">
    <source>
        <dbReference type="ARBA" id="ARBA00023242"/>
    </source>
</evidence>
<dbReference type="InterPro" id="IPR007308">
    <property type="entry name" value="Rtr1/RPAP2_dom"/>
</dbReference>
<dbReference type="EC" id="3.1.3.16" evidence="12"/>
<proteinExistence type="inferred from homology"/>
<evidence type="ECO:0000256" key="11">
    <source>
        <dbReference type="PROSITE-ProRule" id="PRU00812"/>
    </source>
</evidence>
<keyword evidence="7 12" id="KW-0904">Protein phosphatase</keyword>
<evidence type="ECO:0000256" key="12">
    <source>
        <dbReference type="RuleBase" id="RU367080"/>
    </source>
</evidence>
<evidence type="ECO:0000256" key="10">
    <source>
        <dbReference type="ARBA" id="ARBA00048336"/>
    </source>
</evidence>
<comment type="similarity">
    <text evidence="2 11 12">Belongs to the RPAP2 family.</text>
</comment>
<comment type="caution">
    <text evidence="15">The sequence shown here is derived from an EMBL/GenBank/DDBJ whole genome shotgun (WGS) entry which is preliminary data.</text>
</comment>
<evidence type="ECO:0000256" key="7">
    <source>
        <dbReference type="ARBA" id="ARBA00022912"/>
    </source>
</evidence>
<dbReference type="Proteomes" id="UP001054837">
    <property type="component" value="Unassembled WGS sequence"/>
</dbReference>
<keyword evidence="5 12" id="KW-0378">Hydrolase</keyword>
<evidence type="ECO:0000256" key="13">
    <source>
        <dbReference type="SAM" id="MobiDB-lite"/>
    </source>
</evidence>
<evidence type="ECO:0000256" key="2">
    <source>
        <dbReference type="ARBA" id="ARBA00005676"/>
    </source>
</evidence>
<comment type="function">
    <text evidence="12">Putative RNA polymerase II subunit B1 C-terminal domain (CTD) phosphatase involved in RNA polymerase II transcription regulation.</text>
</comment>
<accession>A0AAV4RB18</accession>
<evidence type="ECO:0000256" key="6">
    <source>
        <dbReference type="ARBA" id="ARBA00022833"/>
    </source>
</evidence>
<dbReference type="GO" id="GO:0005634">
    <property type="term" value="C:nucleus"/>
    <property type="evidence" value="ECO:0007669"/>
    <property type="project" value="UniProtKB-SubCell"/>
</dbReference>
<comment type="catalytic activity">
    <reaction evidence="10 12">
        <text>O-phospho-L-threonyl-[protein] + H2O = L-threonyl-[protein] + phosphate</text>
        <dbReference type="Rhea" id="RHEA:47004"/>
        <dbReference type="Rhea" id="RHEA-COMP:11060"/>
        <dbReference type="Rhea" id="RHEA-COMP:11605"/>
        <dbReference type="ChEBI" id="CHEBI:15377"/>
        <dbReference type="ChEBI" id="CHEBI:30013"/>
        <dbReference type="ChEBI" id="CHEBI:43474"/>
        <dbReference type="ChEBI" id="CHEBI:61977"/>
        <dbReference type="EC" id="3.1.3.16"/>
    </reaction>
</comment>
<reference evidence="15 16" key="1">
    <citation type="submission" date="2021-06" db="EMBL/GenBank/DDBJ databases">
        <title>Caerostris darwini draft genome.</title>
        <authorList>
            <person name="Kono N."/>
            <person name="Arakawa K."/>
        </authorList>
    </citation>
    <scope>NUCLEOTIDE SEQUENCE [LARGE SCALE GENOMIC DNA]</scope>
</reference>
<name>A0AAV4RB18_9ARAC</name>
<gene>
    <name evidence="15" type="primary">RPAP2</name>
    <name evidence="15" type="ORF">CDAR_560861</name>
</gene>
<dbReference type="Pfam" id="PF04181">
    <property type="entry name" value="RPAP2_Rtr1"/>
    <property type="match status" value="1"/>
</dbReference>
<evidence type="ECO:0000259" key="14">
    <source>
        <dbReference type="PROSITE" id="PS51479"/>
    </source>
</evidence>
<feature type="region of interest" description="Disordered" evidence="13">
    <location>
        <begin position="364"/>
        <end position="433"/>
    </location>
</feature>
<dbReference type="GO" id="GO:0008270">
    <property type="term" value="F:zinc ion binding"/>
    <property type="evidence" value="ECO:0007669"/>
    <property type="project" value="UniProtKB-KW"/>
</dbReference>
<comment type="catalytic activity">
    <reaction evidence="9 12">
        <text>O-phospho-L-seryl-[protein] + H2O = L-seryl-[protein] + phosphate</text>
        <dbReference type="Rhea" id="RHEA:20629"/>
        <dbReference type="Rhea" id="RHEA-COMP:9863"/>
        <dbReference type="Rhea" id="RHEA-COMP:11604"/>
        <dbReference type="ChEBI" id="CHEBI:15377"/>
        <dbReference type="ChEBI" id="CHEBI:29999"/>
        <dbReference type="ChEBI" id="CHEBI:43474"/>
        <dbReference type="ChEBI" id="CHEBI:83421"/>
        <dbReference type="EC" id="3.1.3.16"/>
    </reaction>
</comment>
<keyword evidence="4 12" id="KW-0863">Zinc-finger</keyword>
<comment type="subcellular location">
    <subcellularLocation>
        <location evidence="1 12">Nucleus</location>
    </subcellularLocation>
</comment>
<keyword evidence="3 12" id="KW-0479">Metal-binding</keyword>
<keyword evidence="16" id="KW-1185">Reference proteome</keyword>
<protein>
    <recommendedName>
        <fullName evidence="12">RNA polymerase II subunit B1 CTD phosphatase RPAP2 homolog</fullName>
        <ecNumber evidence="12">3.1.3.16</ecNumber>
    </recommendedName>
</protein>
<evidence type="ECO:0000256" key="9">
    <source>
        <dbReference type="ARBA" id="ARBA00047761"/>
    </source>
</evidence>
<dbReference type="GO" id="GO:0043175">
    <property type="term" value="F:RNA polymerase core enzyme binding"/>
    <property type="evidence" value="ECO:0007669"/>
    <property type="project" value="UniProtKB-UniRule"/>
</dbReference>
<organism evidence="15 16">
    <name type="scientific">Caerostris darwini</name>
    <dbReference type="NCBI Taxonomy" id="1538125"/>
    <lineage>
        <taxon>Eukaryota</taxon>
        <taxon>Metazoa</taxon>
        <taxon>Ecdysozoa</taxon>
        <taxon>Arthropoda</taxon>
        <taxon>Chelicerata</taxon>
        <taxon>Arachnida</taxon>
        <taxon>Araneae</taxon>
        <taxon>Araneomorphae</taxon>
        <taxon>Entelegynae</taxon>
        <taxon>Araneoidea</taxon>
        <taxon>Araneidae</taxon>
        <taxon>Caerostris</taxon>
    </lineage>
</organism>
<dbReference type="EMBL" id="BPLQ01005842">
    <property type="protein sequence ID" value="GIY17814.1"/>
    <property type="molecule type" value="Genomic_DNA"/>
</dbReference>
<sequence>MAPKRQQKTKTGKVSTKDNSHLLSLKEKTLAIKRDVLQTVELMLEENITKDWFLQSCSKLCKQDYVDIVQERSIEHVCGYPLCDNAIININKQYHISCTTNKVYDITERKCFCCNECYKASNYIKAQLHDLPLYMRKEEKEPKPFYLLCDSQNKGSVGEEVVFRNSLSKDEIEEPVAEAFTESEESNMVRILNEEVKGCEEHLAKLEITENIFEKPFVFGSEKHIETTKISSDSSAESNEEDEIKDDNMFPKHDNVSILSNKLMPIPENTKKAILISPIKPIDISQPASVKLSVEFINKAFQDWFTEDTMKYLLGEKKFYSLKADALLQSMISSDSSPSSDKILALKKDYIEICLKIDNLKEEGGNDSAEDDIPDMALSSKSKKNDSEMLCIKADPELEKTTLKPRPKRKSKEKKNRVSFKEPSKQQENSLPSLEKFIGNKDSETENALPDPTFPLVDSVAQNALRKQLLTSKLKTVYSNILPTIGLHYRDIRKEILQIVETFSLTPVNVTYKPKEWKCIALVLFRILSKTTLKNDFQDNGNVDFSKLYKSVTDTFISTSEIEELASHLISSEQLKKLQGSYVNNK</sequence>
<dbReference type="PROSITE" id="PS51479">
    <property type="entry name" value="ZF_RTR1"/>
    <property type="match status" value="1"/>
</dbReference>
<evidence type="ECO:0000256" key="3">
    <source>
        <dbReference type="ARBA" id="ARBA00022723"/>
    </source>
</evidence>
<feature type="region of interest" description="Disordered" evidence="13">
    <location>
        <begin position="228"/>
        <end position="249"/>
    </location>
</feature>
<evidence type="ECO:0000313" key="15">
    <source>
        <dbReference type="EMBL" id="GIY17814.1"/>
    </source>
</evidence>
<dbReference type="GO" id="GO:0005737">
    <property type="term" value="C:cytoplasm"/>
    <property type="evidence" value="ECO:0007669"/>
    <property type="project" value="TreeGrafter"/>
</dbReference>
<evidence type="ECO:0000256" key="5">
    <source>
        <dbReference type="ARBA" id="ARBA00022801"/>
    </source>
</evidence>
<dbReference type="InterPro" id="IPR039693">
    <property type="entry name" value="Rtr1/RPAP2"/>
</dbReference>
<dbReference type="Gene3D" id="1.25.40.820">
    <property type="match status" value="1"/>
</dbReference>
<dbReference type="AlphaFoldDB" id="A0AAV4RB18"/>
<evidence type="ECO:0000313" key="16">
    <source>
        <dbReference type="Proteomes" id="UP001054837"/>
    </source>
</evidence>
<dbReference type="GO" id="GO:0008420">
    <property type="term" value="F:RNA polymerase II CTD heptapeptide repeat phosphatase activity"/>
    <property type="evidence" value="ECO:0007669"/>
    <property type="project" value="UniProtKB-UniRule"/>
</dbReference>
<feature type="domain" description="RTR1-type" evidence="14">
    <location>
        <begin position="55"/>
        <end position="137"/>
    </location>
</feature>
<keyword evidence="6 12" id="KW-0862">Zinc</keyword>
<dbReference type="PANTHER" id="PTHR14732:SF0">
    <property type="entry name" value="RNA POLYMERASE II SUBUNIT B1 CTD PHOSPHATASE RPAP2-RELATED"/>
    <property type="match status" value="1"/>
</dbReference>
<keyword evidence="8 12" id="KW-0539">Nucleus</keyword>
<evidence type="ECO:0000256" key="1">
    <source>
        <dbReference type="ARBA" id="ARBA00004123"/>
    </source>
</evidence>
<dbReference type="InterPro" id="IPR038534">
    <property type="entry name" value="Rtr1/RPAP2_sf"/>
</dbReference>
<evidence type="ECO:0000256" key="4">
    <source>
        <dbReference type="ARBA" id="ARBA00022771"/>
    </source>
</evidence>
<feature type="compositionally biased region" description="Basic residues" evidence="13">
    <location>
        <begin position="403"/>
        <end position="418"/>
    </location>
</feature>
<dbReference type="PANTHER" id="PTHR14732">
    <property type="entry name" value="RNA POLYMERASE II SUBUNIT B1 CTD PHOSPHATASE RPAP2-RELATED"/>
    <property type="match status" value="1"/>
</dbReference>